<keyword evidence="4 6" id="KW-0378">Hydrolase</keyword>
<dbReference type="PRINTS" id="PR00792">
    <property type="entry name" value="PEPSIN"/>
</dbReference>
<feature type="active site" evidence="5">
    <location>
        <position position="122"/>
    </location>
</feature>
<feature type="domain" description="Peptidase A1" evidence="7">
    <location>
        <begin position="104"/>
        <end position="425"/>
    </location>
</feature>
<dbReference type="PROSITE" id="PS51767">
    <property type="entry name" value="PEPTIDASE_A1"/>
    <property type="match status" value="1"/>
</dbReference>
<dbReference type="Pfam" id="PF00026">
    <property type="entry name" value="Asp"/>
    <property type="match status" value="1"/>
</dbReference>
<keyword evidence="3 6" id="KW-0064">Aspartyl protease</keyword>
<name>A0A168AG63_9HYPO</name>
<evidence type="ECO:0000256" key="5">
    <source>
        <dbReference type="PIRSR" id="PIRSR601461-1"/>
    </source>
</evidence>
<dbReference type="GO" id="GO:0004190">
    <property type="term" value="F:aspartic-type endopeptidase activity"/>
    <property type="evidence" value="ECO:0007669"/>
    <property type="project" value="UniProtKB-KW"/>
</dbReference>
<dbReference type="Gene3D" id="2.40.70.10">
    <property type="entry name" value="Acid Proteases"/>
    <property type="match status" value="2"/>
</dbReference>
<dbReference type="PROSITE" id="PS00141">
    <property type="entry name" value="ASP_PROTEASE"/>
    <property type="match status" value="2"/>
</dbReference>
<dbReference type="PANTHER" id="PTHR47966:SF1">
    <property type="entry name" value="ASPARTYL PROTEINASE"/>
    <property type="match status" value="1"/>
</dbReference>
<organism evidence="8 9">
    <name type="scientific">Niveomyces insectorum RCEF 264</name>
    <dbReference type="NCBI Taxonomy" id="1081102"/>
    <lineage>
        <taxon>Eukaryota</taxon>
        <taxon>Fungi</taxon>
        <taxon>Dikarya</taxon>
        <taxon>Ascomycota</taxon>
        <taxon>Pezizomycotina</taxon>
        <taxon>Sordariomycetes</taxon>
        <taxon>Hypocreomycetidae</taxon>
        <taxon>Hypocreales</taxon>
        <taxon>Cordycipitaceae</taxon>
        <taxon>Niveomyces</taxon>
    </lineage>
</organism>
<keyword evidence="2 6" id="KW-0645">Protease</keyword>
<dbReference type="STRING" id="1081102.A0A168AG63"/>
<dbReference type="Proteomes" id="UP000076874">
    <property type="component" value="Unassembled WGS sequence"/>
</dbReference>
<accession>A0A168AG63</accession>
<evidence type="ECO:0000256" key="6">
    <source>
        <dbReference type="RuleBase" id="RU000454"/>
    </source>
</evidence>
<evidence type="ECO:0000256" key="4">
    <source>
        <dbReference type="ARBA" id="ARBA00022801"/>
    </source>
</evidence>
<evidence type="ECO:0000256" key="2">
    <source>
        <dbReference type="ARBA" id="ARBA00022670"/>
    </source>
</evidence>
<evidence type="ECO:0000313" key="8">
    <source>
        <dbReference type="EMBL" id="OAA68696.1"/>
    </source>
</evidence>
<evidence type="ECO:0000259" key="7">
    <source>
        <dbReference type="PROSITE" id="PS51767"/>
    </source>
</evidence>
<dbReference type="PANTHER" id="PTHR47966">
    <property type="entry name" value="BETA-SITE APP-CLEAVING ENZYME, ISOFORM A-RELATED"/>
    <property type="match status" value="1"/>
</dbReference>
<dbReference type="InterPro" id="IPR001461">
    <property type="entry name" value="Aspartic_peptidase_A1"/>
</dbReference>
<dbReference type="SUPFAM" id="SSF50630">
    <property type="entry name" value="Acid proteases"/>
    <property type="match status" value="1"/>
</dbReference>
<comment type="caution">
    <text evidence="8">The sequence shown here is derived from an EMBL/GenBank/DDBJ whole genome shotgun (WGS) entry which is preliminary data.</text>
</comment>
<feature type="active site" evidence="5">
    <location>
        <position position="316"/>
    </location>
</feature>
<evidence type="ECO:0000256" key="1">
    <source>
        <dbReference type="ARBA" id="ARBA00007447"/>
    </source>
</evidence>
<dbReference type="FunFam" id="2.40.70.10:FF:000008">
    <property type="entry name" value="Cathepsin D"/>
    <property type="match status" value="1"/>
</dbReference>
<comment type="similarity">
    <text evidence="1 6">Belongs to the peptidase A1 family.</text>
</comment>
<gene>
    <name evidence="8" type="ORF">SPI_00891</name>
</gene>
<reference evidence="8 9" key="1">
    <citation type="journal article" date="2016" name="Genome Biol. Evol.">
        <title>Divergent and convergent evolution of fungal pathogenicity.</title>
        <authorList>
            <person name="Shang Y."/>
            <person name="Xiao G."/>
            <person name="Zheng P."/>
            <person name="Cen K."/>
            <person name="Zhan S."/>
            <person name="Wang C."/>
        </authorList>
    </citation>
    <scope>NUCLEOTIDE SEQUENCE [LARGE SCALE GENOMIC DNA]</scope>
    <source>
        <strain evidence="8 9">RCEF 264</strain>
    </source>
</reference>
<dbReference type="GO" id="GO:0006508">
    <property type="term" value="P:proteolysis"/>
    <property type="evidence" value="ECO:0007669"/>
    <property type="project" value="UniProtKB-KW"/>
</dbReference>
<dbReference type="InterPro" id="IPR033121">
    <property type="entry name" value="PEPTIDASE_A1"/>
</dbReference>
<dbReference type="InterPro" id="IPR021109">
    <property type="entry name" value="Peptidase_aspartic_dom_sf"/>
</dbReference>
<keyword evidence="9" id="KW-1185">Reference proteome</keyword>
<dbReference type="AlphaFoldDB" id="A0A168AG63"/>
<dbReference type="InterPro" id="IPR001969">
    <property type="entry name" value="Aspartic_peptidase_AS"/>
</dbReference>
<dbReference type="EMBL" id="AZHD01000001">
    <property type="protein sequence ID" value="OAA68696.1"/>
    <property type="molecule type" value="Genomic_DNA"/>
</dbReference>
<dbReference type="OrthoDB" id="2747330at2759"/>
<sequence length="448" mass="48408">MAVISEIQQKVRLELGLKKIVAVRNKNYKANGTKSYVSVMNRFGFQRTKPGPYHHVNRLHQRGLAQSNIPAGGRARFEKVLVKQVDDKETGEVTADDQQNDSMYLCEVNIGTPAQKLNLDFDTGSSDLWVFSKELSANLQKNHDVYDPSKSSTYKAAKELSWQIQYGDGSTASGDVGTDVVSIGGITVQNQAVESARTLSQQFASGTGDGLLGLAWPSINTIQPTPQPTFMANLISGGTLPTDAQIFTSAFYSAREASQSSFYTFGYMDEDLVKASGKDIVWTPVDNSQGFWMFPSASTTINGQTISQAGNTAIADTGTTLCLVSDEVCDALYKAIPGAKYDNSQQGYLIPTTTTADQMPTFSVAVGDNEFVVQKEDLVFADAGEGYWYGGVQSRGQNPFDILGDTFLKSIYAVWDQGNARFGAVPKLQPVQSLNPDSSSANGGSSNL</sequence>
<dbReference type="InterPro" id="IPR034163">
    <property type="entry name" value="Aspergillopepsin-like_cat_dom"/>
</dbReference>
<evidence type="ECO:0000256" key="3">
    <source>
        <dbReference type="ARBA" id="ARBA00022750"/>
    </source>
</evidence>
<proteinExistence type="inferred from homology"/>
<evidence type="ECO:0000313" key="9">
    <source>
        <dbReference type="Proteomes" id="UP000076874"/>
    </source>
</evidence>
<dbReference type="CDD" id="cd06097">
    <property type="entry name" value="Aspergillopepsin_like"/>
    <property type="match status" value="1"/>
</dbReference>
<protein>
    <submittedName>
        <fullName evidence="8">Aspartic endopeptidase</fullName>
    </submittedName>
</protein>